<organism evidence="8 9">
    <name type="scientific">Musa troglodytarum</name>
    <name type="common">fe'i banana</name>
    <dbReference type="NCBI Taxonomy" id="320322"/>
    <lineage>
        <taxon>Eukaryota</taxon>
        <taxon>Viridiplantae</taxon>
        <taxon>Streptophyta</taxon>
        <taxon>Embryophyta</taxon>
        <taxon>Tracheophyta</taxon>
        <taxon>Spermatophyta</taxon>
        <taxon>Magnoliopsida</taxon>
        <taxon>Liliopsida</taxon>
        <taxon>Zingiberales</taxon>
        <taxon>Musaceae</taxon>
        <taxon>Musa</taxon>
    </lineage>
</organism>
<dbReference type="Proteomes" id="UP001055439">
    <property type="component" value="Chromosome 9"/>
</dbReference>
<dbReference type="InterPro" id="IPR045185">
    <property type="entry name" value="PUB22/23/24-like"/>
</dbReference>
<comment type="pathway">
    <text evidence="2 5">Protein modification; protein ubiquitination.</text>
</comment>
<gene>
    <name evidence="8" type="ORF">MUK42_14687</name>
</gene>
<accession>A0A9E7L6P2</accession>
<evidence type="ECO:0000313" key="8">
    <source>
        <dbReference type="EMBL" id="URE42531.1"/>
    </source>
</evidence>
<dbReference type="Pfam" id="PF04564">
    <property type="entry name" value="U-box"/>
    <property type="match status" value="1"/>
</dbReference>
<dbReference type="InterPro" id="IPR045210">
    <property type="entry name" value="RING-Ubox_PUB"/>
</dbReference>
<name>A0A9E7L6P2_9LILI</name>
<reference evidence="8" key="1">
    <citation type="submission" date="2022-05" db="EMBL/GenBank/DDBJ databases">
        <title>The Musa troglodytarum L. genome provides insights into the mechanism of non-climacteric behaviour and enrichment of carotenoids.</title>
        <authorList>
            <person name="Wang J."/>
        </authorList>
    </citation>
    <scope>NUCLEOTIDE SEQUENCE</scope>
    <source>
        <tissue evidence="8">Leaf</tissue>
    </source>
</reference>
<dbReference type="CDD" id="cd16664">
    <property type="entry name" value="RING-Ubox_PUB"/>
    <property type="match status" value="1"/>
</dbReference>
<dbReference type="FunFam" id="3.30.40.10:FF:000442">
    <property type="entry name" value="RING-type E3 ubiquitin transferase"/>
    <property type="match status" value="1"/>
</dbReference>
<dbReference type="InterPro" id="IPR016024">
    <property type="entry name" value="ARM-type_fold"/>
</dbReference>
<dbReference type="GO" id="GO:0016567">
    <property type="term" value="P:protein ubiquitination"/>
    <property type="evidence" value="ECO:0007669"/>
    <property type="project" value="UniProtKB-UniRule"/>
</dbReference>
<keyword evidence="9" id="KW-1185">Reference proteome</keyword>
<dbReference type="PANTHER" id="PTHR22849:SF168">
    <property type="entry name" value="U-BOX DOMAIN-CONTAINING PROTEIN"/>
    <property type="match status" value="1"/>
</dbReference>
<evidence type="ECO:0000256" key="3">
    <source>
        <dbReference type="ARBA" id="ARBA00022679"/>
    </source>
</evidence>
<evidence type="ECO:0000256" key="1">
    <source>
        <dbReference type="ARBA" id="ARBA00000900"/>
    </source>
</evidence>
<dbReference type="Gene3D" id="3.30.40.10">
    <property type="entry name" value="Zinc/RING finger domain, C3HC4 (zinc finger)"/>
    <property type="match status" value="1"/>
</dbReference>
<evidence type="ECO:0000256" key="2">
    <source>
        <dbReference type="ARBA" id="ARBA00004906"/>
    </source>
</evidence>
<dbReference type="OrthoDB" id="10064100at2759"/>
<proteinExistence type="predicted"/>
<evidence type="ECO:0000256" key="5">
    <source>
        <dbReference type="RuleBase" id="RU369093"/>
    </source>
</evidence>
<evidence type="ECO:0000313" key="9">
    <source>
        <dbReference type="Proteomes" id="UP001055439"/>
    </source>
</evidence>
<feature type="compositionally biased region" description="Polar residues" evidence="6">
    <location>
        <begin position="87"/>
        <end position="100"/>
    </location>
</feature>
<feature type="region of interest" description="Disordered" evidence="6">
    <location>
        <begin position="113"/>
        <end position="132"/>
    </location>
</feature>
<dbReference type="SMART" id="SM00504">
    <property type="entry name" value="Ubox"/>
    <property type="match status" value="1"/>
</dbReference>
<evidence type="ECO:0000256" key="4">
    <source>
        <dbReference type="ARBA" id="ARBA00022786"/>
    </source>
</evidence>
<keyword evidence="3 5" id="KW-0808">Transferase</keyword>
<dbReference type="InterPro" id="IPR058678">
    <property type="entry name" value="ARM_PUB"/>
</dbReference>
<dbReference type="Gene3D" id="1.25.10.10">
    <property type="entry name" value="Leucine-rich Repeat Variant"/>
    <property type="match status" value="1"/>
</dbReference>
<dbReference type="InterPro" id="IPR013937">
    <property type="entry name" value="Sorting_nexin_C"/>
</dbReference>
<dbReference type="Pfam" id="PF25598">
    <property type="entry name" value="ARM_PUB"/>
    <property type="match status" value="1"/>
</dbReference>
<dbReference type="SUPFAM" id="SSF57850">
    <property type="entry name" value="RING/U-box"/>
    <property type="match status" value="1"/>
</dbReference>
<feature type="region of interest" description="Disordered" evidence="6">
    <location>
        <begin position="61"/>
        <end position="100"/>
    </location>
</feature>
<dbReference type="PROSITE" id="PS51698">
    <property type="entry name" value="U_BOX"/>
    <property type="match status" value="1"/>
</dbReference>
<dbReference type="PANTHER" id="PTHR22849">
    <property type="entry name" value="WDSAM1 PROTEIN"/>
    <property type="match status" value="1"/>
</dbReference>
<evidence type="ECO:0000256" key="6">
    <source>
        <dbReference type="SAM" id="MobiDB-lite"/>
    </source>
</evidence>
<dbReference type="EC" id="2.3.2.27" evidence="5"/>
<comment type="function">
    <text evidence="5">Functions as an E3 ubiquitin ligase.</text>
</comment>
<dbReference type="InterPro" id="IPR011989">
    <property type="entry name" value="ARM-like"/>
</dbReference>
<dbReference type="InterPro" id="IPR003613">
    <property type="entry name" value="Ubox_domain"/>
</dbReference>
<protein>
    <recommendedName>
        <fullName evidence="5 7">U-box domain-containing protein</fullName>
        <ecNumber evidence="5">2.3.2.27</ecNumber>
    </recommendedName>
    <alternativeName>
        <fullName evidence="5">RING-type E3 ubiquitin transferase PUB</fullName>
    </alternativeName>
</protein>
<dbReference type="AlphaFoldDB" id="A0A9E7L6P2"/>
<comment type="catalytic activity">
    <reaction evidence="1 5">
        <text>S-ubiquitinyl-[E2 ubiquitin-conjugating enzyme]-L-cysteine + [acceptor protein]-L-lysine = [E2 ubiquitin-conjugating enzyme]-L-cysteine + N(6)-ubiquitinyl-[acceptor protein]-L-lysine.</text>
        <dbReference type="EC" id="2.3.2.27"/>
    </reaction>
</comment>
<dbReference type="Pfam" id="PF08628">
    <property type="entry name" value="Nexin_C"/>
    <property type="match status" value="1"/>
</dbReference>
<feature type="domain" description="U-box" evidence="7">
    <location>
        <begin position="354"/>
        <end position="430"/>
    </location>
</feature>
<keyword evidence="4 5" id="KW-0833">Ubl conjugation pathway</keyword>
<evidence type="ECO:0000259" key="7">
    <source>
        <dbReference type="PROSITE" id="PS51698"/>
    </source>
</evidence>
<dbReference type="EMBL" id="CP097511">
    <property type="protein sequence ID" value="URE42531.1"/>
    <property type="molecule type" value="Genomic_DNA"/>
</dbReference>
<dbReference type="SUPFAM" id="SSF48371">
    <property type="entry name" value="ARM repeat"/>
    <property type="match status" value="1"/>
</dbReference>
<sequence>MKTFAVNVDDAMDDIVRQFKGVSDGLMRKVVGTSPSYATSPIVADKGLSLSWNQEEISKQIPRFSSMETSHSLSEDEEHDDDQSTSVNNGWHSDNELNSKSFPPRVVKHIKEYTGLESQQSQESDKFDRIGSDASKNSVASVSFEDPVGMPPEWTPPNVSVPMLNLVDKLFQLNRRGWLRRQVYWISKQILQLIMEDAIDDWILRQIHWLRRDDVVAQGIRWVQDVLWPNGTFIIKLGGSQGELDGFSIDQKSSQGRTYNDKVTRPNSFEAQLEAARRADDVKKLLLGGAPTALVSLIGPSQYRRSARDIYYFLQSTICIKQLAFSVLEMVLISVFPELRDLVLDIHEKSRVLEVPEYYLCPISLQMMRDPVTVATGITYDRESIERWLFSGKHRDCPVTKQPLPRELDLTPNHTLRRLIQAWCVEHASDGVERFPTPRPPIDKSQVAAILDEAMIPQTRMSALQRLKSVVLESDRSRRCVEESGAADLLVSIIREQEECSDGDEALAILCSLQLSGEGLLDLLRRNDDLIGTLTSILSQRNDQSQAYALLLLKSLVPVMSPVKMSDLREEFFSGIVKGLQDKVSRQATKSALQILTGVCCCKRNKVKAVRAGAVLILIELLLGETEKRRCEMLLAVLDQLCGCAEGRAEVVANAAGIAVVSQKMLRVSQLASAMSVRILYSVAKLSPSPPVLQEMLQVGAVSKLCLLLQVDCRVRLKDKAKEILRLHSRVWTSSPCLAPQLLASYP</sequence>
<dbReference type="InterPro" id="IPR013083">
    <property type="entry name" value="Znf_RING/FYVE/PHD"/>
</dbReference>
<dbReference type="GO" id="GO:0061630">
    <property type="term" value="F:ubiquitin protein ligase activity"/>
    <property type="evidence" value="ECO:0007669"/>
    <property type="project" value="UniProtKB-UniRule"/>
</dbReference>